<keyword evidence="6" id="KW-0378">Hydrolase</keyword>
<sequence>MKRRNFIAALGASGVLTALGNTASAEPNSERNLSGSEINNVIVLVGDGMGFDPVEATRFVHGDLAMQSMTSVGKVQTEPRAGQVTDSGAAGTALATGLKAHDSQISVFGPEDAEEEDDFTPIMTQLQAAAAVGKNTGLVTTTTMTHATPGSWGANVPDRDMQPEIADHYLENEIDVLLGAGVDIWSDDQIEVAEELGYELLYEADDLEAAGDGKLLGLFDEGQMTYTLDRDDTIPWLDTMTAEAIDRLEGEDGFFMMVEGGRIDHANHQCDPWTSISETKEFDDAVQVALDYAEDRDDTLVVVTSDHECGGFTCGNDYGNVLDLDSLESGIEGSLESLAIELQESDNPDLEARIEEYVEFEGELDDSDLEEIQTTYDEGEADWGLDSVIGRAVSPHVGIDWGGKMPDDYITSHTGPSQLAVASGPGVNATAGNWFHLADLSATVSALMIFGGVDQINEDERAQWERQICQRGPKNTRDAYLALEYLGPADDTLTEELDVNGDGVVDLADVLAIAGIDSEAGHAETSQPDQSSILATNR</sequence>
<accession>A0A8J8Q433</accession>
<gene>
    <name evidence="9" type="ORF">CV102_17240</name>
</gene>
<evidence type="ECO:0000313" key="9">
    <source>
        <dbReference type="EMBL" id="TYL37364.1"/>
    </source>
</evidence>
<dbReference type="PROSITE" id="PS00123">
    <property type="entry name" value="ALKALINE_PHOSPHATASE"/>
    <property type="match status" value="1"/>
</dbReference>
<comment type="caution">
    <text evidence="9">The sequence shown here is derived from an EMBL/GenBank/DDBJ whole genome shotgun (WGS) entry which is preliminary data.</text>
</comment>
<dbReference type="PANTHER" id="PTHR11596:SF5">
    <property type="entry name" value="ALKALINE PHOSPHATASE"/>
    <property type="match status" value="1"/>
</dbReference>
<evidence type="ECO:0000256" key="8">
    <source>
        <dbReference type="ARBA" id="ARBA00022842"/>
    </source>
</evidence>
<reference evidence="9" key="1">
    <citation type="submission" date="2017-11" db="EMBL/GenBank/DDBJ databases">
        <authorList>
            <person name="Kajale S.C."/>
            <person name="Sharma A."/>
        </authorList>
    </citation>
    <scope>NUCLEOTIDE SEQUENCE</scope>
    <source>
        <strain evidence="9">LS1_42</strain>
    </source>
</reference>
<dbReference type="AlphaFoldDB" id="A0A8J8Q433"/>
<keyword evidence="10" id="KW-1185">Reference proteome</keyword>
<proteinExistence type="inferred from homology"/>
<evidence type="ECO:0000256" key="6">
    <source>
        <dbReference type="ARBA" id="ARBA00022801"/>
    </source>
</evidence>
<comment type="similarity">
    <text evidence="3">Belongs to the alkaline phosphatase family.</text>
</comment>
<dbReference type="RefSeq" id="WP_148859226.1">
    <property type="nucleotide sequence ID" value="NZ_PHNJ01000010.1"/>
</dbReference>
<protein>
    <submittedName>
        <fullName evidence="9">Alkaline phosphatase</fullName>
    </submittedName>
</protein>
<dbReference type="Gene3D" id="1.10.60.40">
    <property type="match status" value="1"/>
</dbReference>
<keyword evidence="8" id="KW-0460">Magnesium</keyword>
<dbReference type="PANTHER" id="PTHR11596">
    <property type="entry name" value="ALKALINE PHOSPHATASE"/>
    <property type="match status" value="1"/>
</dbReference>
<dbReference type="EMBL" id="PHNJ01000010">
    <property type="protein sequence ID" value="TYL37364.1"/>
    <property type="molecule type" value="Genomic_DNA"/>
</dbReference>
<dbReference type="GO" id="GO:0004035">
    <property type="term" value="F:alkaline phosphatase activity"/>
    <property type="evidence" value="ECO:0007669"/>
    <property type="project" value="TreeGrafter"/>
</dbReference>
<evidence type="ECO:0000256" key="2">
    <source>
        <dbReference type="ARBA" id="ARBA00001947"/>
    </source>
</evidence>
<dbReference type="Pfam" id="PF00245">
    <property type="entry name" value="Alk_phosphatase"/>
    <property type="match status" value="1"/>
</dbReference>
<keyword evidence="7" id="KW-0862">Zinc</keyword>
<keyword evidence="4" id="KW-0597">Phosphoprotein</keyword>
<organism evidence="9 10">
    <name type="scientific">Natronococcus pandeyae</name>
    <dbReference type="NCBI Taxonomy" id="2055836"/>
    <lineage>
        <taxon>Archaea</taxon>
        <taxon>Methanobacteriati</taxon>
        <taxon>Methanobacteriota</taxon>
        <taxon>Stenosarchaea group</taxon>
        <taxon>Halobacteria</taxon>
        <taxon>Halobacteriales</taxon>
        <taxon>Natrialbaceae</taxon>
        <taxon>Natronococcus</taxon>
    </lineage>
</organism>
<keyword evidence="5" id="KW-0479">Metal-binding</keyword>
<dbReference type="InterPro" id="IPR018299">
    <property type="entry name" value="Alkaline_phosphatase_AS"/>
</dbReference>
<dbReference type="Gene3D" id="3.40.720.10">
    <property type="entry name" value="Alkaline Phosphatase, subunit A"/>
    <property type="match status" value="1"/>
</dbReference>
<dbReference type="PROSITE" id="PS00018">
    <property type="entry name" value="EF_HAND_1"/>
    <property type="match status" value="1"/>
</dbReference>
<evidence type="ECO:0000313" key="10">
    <source>
        <dbReference type="Proteomes" id="UP000766904"/>
    </source>
</evidence>
<dbReference type="CDD" id="cd16012">
    <property type="entry name" value="ALP"/>
    <property type="match status" value="1"/>
</dbReference>
<dbReference type="PRINTS" id="PR00113">
    <property type="entry name" value="ALKPHPHTASE"/>
</dbReference>
<evidence type="ECO:0000256" key="4">
    <source>
        <dbReference type="ARBA" id="ARBA00022553"/>
    </source>
</evidence>
<dbReference type="SMART" id="SM00098">
    <property type="entry name" value="alkPPc"/>
    <property type="match status" value="1"/>
</dbReference>
<dbReference type="GO" id="GO:0046872">
    <property type="term" value="F:metal ion binding"/>
    <property type="evidence" value="ECO:0007669"/>
    <property type="project" value="UniProtKB-KW"/>
</dbReference>
<evidence type="ECO:0000256" key="3">
    <source>
        <dbReference type="ARBA" id="ARBA00005984"/>
    </source>
</evidence>
<evidence type="ECO:0000256" key="1">
    <source>
        <dbReference type="ARBA" id="ARBA00001946"/>
    </source>
</evidence>
<dbReference type="InterPro" id="IPR017850">
    <property type="entry name" value="Alkaline_phosphatase_core_sf"/>
</dbReference>
<dbReference type="SUPFAM" id="SSF53649">
    <property type="entry name" value="Alkaline phosphatase-like"/>
    <property type="match status" value="1"/>
</dbReference>
<evidence type="ECO:0000256" key="5">
    <source>
        <dbReference type="ARBA" id="ARBA00022723"/>
    </source>
</evidence>
<name>A0A8J8Q433_9EURY</name>
<dbReference type="InterPro" id="IPR001952">
    <property type="entry name" value="Alkaline_phosphatase"/>
</dbReference>
<evidence type="ECO:0000256" key="7">
    <source>
        <dbReference type="ARBA" id="ARBA00022833"/>
    </source>
</evidence>
<dbReference type="InterPro" id="IPR018247">
    <property type="entry name" value="EF_Hand_1_Ca_BS"/>
</dbReference>
<comment type="cofactor">
    <cofactor evidence="1">
        <name>Mg(2+)</name>
        <dbReference type="ChEBI" id="CHEBI:18420"/>
    </cofactor>
</comment>
<dbReference type="Proteomes" id="UP000766904">
    <property type="component" value="Unassembled WGS sequence"/>
</dbReference>
<comment type="cofactor">
    <cofactor evidence="2">
        <name>Zn(2+)</name>
        <dbReference type="ChEBI" id="CHEBI:29105"/>
    </cofactor>
</comment>